<dbReference type="Gene3D" id="3.40.50.11350">
    <property type="match status" value="1"/>
</dbReference>
<dbReference type="EnsemblPlants" id="Kaladp0048s0540.1.v1.1">
    <property type="protein sequence ID" value="Kaladp0048s0540.1.v1.1"/>
    <property type="gene ID" value="Kaladp0048s0540.v1.1"/>
</dbReference>
<dbReference type="Pfam" id="PF10250">
    <property type="entry name" value="O-FucT"/>
    <property type="match status" value="1"/>
</dbReference>
<dbReference type="GO" id="GO:0016020">
    <property type="term" value="C:membrane"/>
    <property type="evidence" value="ECO:0007669"/>
    <property type="project" value="UniProtKB-SubCell"/>
</dbReference>
<dbReference type="Gramene" id="Kaladp0048s0540.1.v1.1">
    <property type="protein sequence ID" value="Kaladp0048s0540.1.v1.1"/>
    <property type="gene ID" value="Kaladp0048s0540.v1.1"/>
</dbReference>
<evidence type="ECO:0000256" key="12">
    <source>
        <dbReference type="ARBA" id="ARBA00023253"/>
    </source>
</evidence>
<dbReference type="Proteomes" id="UP000594263">
    <property type="component" value="Unplaced"/>
</dbReference>
<dbReference type="InterPro" id="IPR045130">
    <property type="entry name" value="OFUT2-like"/>
</dbReference>
<evidence type="ECO:0000256" key="6">
    <source>
        <dbReference type="ARBA" id="ARBA00022679"/>
    </source>
</evidence>
<evidence type="ECO:0000256" key="9">
    <source>
        <dbReference type="ARBA" id="ARBA00022989"/>
    </source>
</evidence>
<keyword evidence="13" id="KW-0119">Carbohydrate metabolism</keyword>
<keyword evidence="11" id="KW-0325">Glycoprotein</keyword>
<evidence type="ECO:0000256" key="17">
    <source>
        <dbReference type="SAM" id="MobiDB-lite"/>
    </source>
</evidence>
<dbReference type="InterPro" id="IPR019378">
    <property type="entry name" value="GDP-Fuc_O-FucTrfase"/>
</dbReference>
<evidence type="ECO:0000256" key="4">
    <source>
        <dbReference type="ARBA" id="ARBA00007737"/>
    </source>
</evidence>
<dbReference type="GO" id="GO:0046922">
    <property type="term" value="F:peptide-O-fucosyltransferase activity"/>
    <property type="evidence" value="ECO:0007669"/>
    <property type="project" value="InterPro"/>
</dbReference>
<sequence length="581" mass="65321">MNHRDRDPSSGEDDDSDRETLIPQNKANGVGSKPSSTPPHSAFHIDDEFKPSRTRAAASRRSALTGSSKRYYVVLLAVLVPLVIVVLFLTTDLRSLFDRVGVGVSAEGLVSGRMREAELQAMELLRRQQLGLFSLWNRTLSSHPNSSRLNYTESDKDLLSAALFHDLKSAVLKQISLNKEIQQALLSAHQMGNVSDLGDGVVADPSFSGYDSCPKVDHRLWERRRIEWQPRLDKYLFAVCVSGQMSNHLICLEKHMFFAALLERVLVIPSLKVDYEFDRVIDVDHINKCLGRKVVVTFEEFAELKKNHMKINKFVCYFSSPLPCFMDDDHKKKLEALGISIGKIESAWTEDVKKPSKRTSQDVKAKFSSDDDVIAIGDVFFANVEEEWFKQPGGPLSHQCKTLIEPSRLIMLTAQRFVQTFLGENFVALHFRRHGFLKFCNAKQPSCFFPIPQAADCISRIVERANIPVIYLSTDAAESETGLLQSLIVVNGKVVPLVKRPARNAAEKWDALLYRAKIEDDNQVKAMLDKTICAMSNVFIGAPGSTFTDDILRLRKDWGSASTCDEYLCQGQVPNFIAEDE</sequence>
<feature type="region of interest" description="Disordered" evidence="17">
    <location>
        <begin position="1"/>
        <end position="54"/>
    </location>
</feature>
<keyword evidence="9 18" id="KW-1133">Transmembrane helix</keyword>
<organism evidence="19 20">
    <name type="scientific">Kalanchoe fedtschenkoi</name>
    <name type="common">Lavender scallops</name>
    <name type="synonym">South American air plant</name>
    <dbReference type="NCBI Taxonomy" id="63787"/>
    <lineage>
        <taxon>Eukaryota</taxon>
        <taxon>Viridiplantae</taxon>
        <taxon>Streptophyta</taxon>
        <taxon>Embryophyta</taxon>
        <taxon>Tracheophyta</taxon>
        <taxon>Spermatophyta</taxon>
        <taxon>Magnoliopsida</taxon>
        <taxon>eudicotyledons</taxon>
        <taxon>Gunneridae</taxon>
        <taxon>Pentapetalae</taxon>
        <taxon>Saxifragales</taxon>
        <taxon>Crassulaceae</taxon>
        <taxon>Kalanchoe</taxon>
    </lineage>
</organism>
<keyword evidence="6" id="KW-0808">Transferase</keyword>
<accession>A0A7N0TYE7</accession>
<evidence type="ECO:0000256" key="10">
    <source>
        <dbReference type="ARBA" id="ARBA00023136"/>
    </source>
</evidence>
<proteinExistence type="inferred from homology"/>
<comment type="similarity">
    <text evidence="14">Belongs to the glycosyltransferase 68 family.</text>
</comment>
<keyword evidence="12" id="KW-0294">Fucose metabolism</keyword>
<keyword evidence="8" id="KW-0256">Endoplasmic reticulum</keyword>
<evidence type="ECO:0000256" key="13">
    <source>
        <dbReference type="ARBA" id="ARBA00023277"/>
    </source>
</evidence>
<evidence type="ECO:0000256" key="18">
    <source>
        <dbReference type="SAM" id="Phobius"/>
    </source>
</evidence>
<evidence type="ECO:0000256" key="2">
    <source>
        <dbReference type="ARBA" id="ARBA00004240"/>
    </source>
</evidence>
<evidence type="ECO:0000313" key="19">
    <source>
        <dbReference type="EnsemblPlants" id="Kaladp0048s0540.1.v1.1"/>
    </source>
</evidence>
<evidence type="ECO:0000256" key="1">
    <source>
        <dbReference type="ARBA" id="ARBA00004167"/>
    </source>
</evidence>
<evidence type="ECO:0000313" key="20">
    <source>
        <dbReference type="Proteomes" id="UP000594263"/>
    </source>
</evidence>
<evidence type="ECO:0000256" key="3">
    <source>
        <dbReference type="ARBA" id="ARBA00004922"/>
    </source>
</evidence>
<dbReference type="FunFam" id="3.40.50.11350:FF:000005">
    <property type="entry name" value="O-fucosyltransferase family protein"/>
    <property type="match status" value="1"/>
</dbReference>
<evidence type="ECO:0000256" key="16">
    <source>
        <dbReference type="ARBA" id="ARBA00030350"/>
    </source>
</evidence>
<dbReference type="CDD" id="cd11296">
    <property type="entry name" value="O-FucT_like"/>
    <property type="match status" value="1"/>
</dbReference>
<dbReference type="GO" id="GO:0006004">
    <property type="term" value="P:fucose metabolic process"/>
    <property type="evidence" value="ECO:0007669"/>
    <property type="project" value="UniProtKB-KW"/>
</dbReference>
<reference evidence="19" key="1">
    <citation type="submission" date="2021-01" db="UniProtKB">
        <authorList>
            <consortium name="EnsemblPlants"/>
        </authorList>
    </citation>
    <scope>IDENTIFICATION</scope>
</reference>
<feature type="transmembrane region" description="Helical" evidence="18">
    <location>
        <begin position="71"/>
        <end position="89"/>
    </location>
</feature>
<dbReference type="AlphaFoldDB" id="A0A7N0TYE7"/>
<evidence type="ECO:0000256" key="14">
    <source>
        <dbReference type="ARBA" id="ARBA00025803"/>
    </source>
</evidence>
<keyword evidence="5" id="KW-0328">Glycosyltransferase</keyword>
<comment type="subcellular location">
    <subcellularLocation>
        <location evidence="2">Endoplasmic reticulum</location>
    </subcellularLocation>
    <subcellularLocation>
        <location evidence="1">Membrane</location>
        <topology evidence="1">Single-pass membrane protein</topology>
    </subcellularLocation>
</comment>
<comment type="pathway">
    <text evidence="3">Protein modification; protein glycosylation.</text>
</comment>
<dbReference type="PANTHER" id="PTHR13398">
    <property type="entry name" value="GDP-FUCOSE PROTEIN O-FUCOSYLTRANSFERASE 2"/>
    <property type="match status" value="1"/>
</dbReference>
<evidence type="ECO:0000256" key="8">
    <source>
        <dbReference type="ARBA" id="ARBA00022824"/>
    </source>
</evidence>
<evidence type="ECO:0000256" key="15">
    <source>
        <dbReference type="ARBA" id="ARBA00026232"/>
    </source>
</evidence>
<evidence type="ECO:0000256" key="5">
    <source>
        <dbReference type="ARBA" id="ARBA00022676"/>
    </source>
</evidence>
<keyword evidence="10 18" id="KW-0472">Membrane</keyword>
<evidence type="ECO:0000256" key="11">
    <source>
        <dbReference type="ARBA" id="ARBA00023180"/>
    </source>
</evidence>
<dbReference type="GO" id="GO:0005783">
    <property type="term" value="C:endoplasmic reticulum"/>
    <property type="evidence" value="ECO:0007669"/>
    <property type="project" value="UniProtKB-SubCell"/>
</dbReference>
<comment type="similarity">
    <text evidence="4">Belongs to the glycosyltransferase GT106 family.</text>
</comment>
<keyword evidence="7 18" id="KW-0812">Transmembrane</keyword>
<evidence type="ECO:0000256" key="7">
    <source>
        <dbReference type="ARBA" id="ARBA00022692"/>
    </source>
</evidence>
<protein>
    <recommendedName>
        <fullName evidence="15">GDP-fucose protein O-fucosyltransferase 2</fullName>
    </recommendedName>
    <alternativeName>
        <fullName evidence="16">O-fucosyltransferase family protein</fullName>
    </alternativeName>
</protein>
<dbReference type="PANTHER" id="PTHR13398:SF0">
    <property type="entry name" value="GDP-FUCOSE PROTEIN O-FUCOSYLTRANSFERASE 2"/>
    <property type="match status" value="1"/>
</dbReference>
<dbReference type="OMA" id="ADVEQEW"/>
<name>A0A7N0TYE7_KALFE</name>
<keyword evidence="20" id="KW-1185">Reference proteome</keyword>
<feature type="compositionally biased region" description="Polar residues" evidence="17">
    <location>
        <begin position="22"/>
        <end position="39"/>
    </location>
</feature>